<organism evidence="9 10">
    <name type="scientific">Musa troglodytarum</name>
    <name type="common">fe'i banana</name>
    <dbReference type="NCBI Taxonomy" id="320322"/>
    <lineage>
        <taxon>Eukaryota</taxon>
        <taxon>Viridiplantae</taxon>
        <taxon>Streptophyta</taxon>
        <taxon>Embryophyta</taxon>
        <taxon>Tracheophyta</taxon>
        <taxon>Spermatophyta</taxon>
        <taxon>Magnoliopsida</taxon>
        <taxon>Liliopsida</taxon>
        <taxon>Zingiberales</taxon>
        <taxon>Musaceae</taxon>
        <taxon>Musa</taxon>
    </lineage>
</organism>
<dbReference type="GO" id="GO:0043565">
    <property type="term" value="F:sequence-specific DNA binding"/>
    <property type="evidence" value="ECO:0007669"/>
    <property type="project" value="TreeGrafter"/>
</dbReference>
<evidence type="ECO:0000256" key="5">
    <source>
        <dbReference type="ARBA" id="ARBA00023242"/>
    </source>
</evidence>
<evidence type="ECO:0000259" key="8">
    <source>
        <dbReference type="Pfam" id="PF22754"/>
    </source>
</evidence>
<dbReference type="GO" id="GO:0005634">
    <property type="term" value="C:nucleus"/>
    <property type="evidence" value="ECO:0007669"/>
    <property type="project" value="UniProtKB-SubCell"/>
</dbReference>
<evidence type="ECO:0000256" key="1">
    <source>
        <dbReference type="ARBA" id="ARBA00004123"/>
    </source>
</evidence>
<sequence length="276" mass="31137">MKPFRKHKPATLGGIHNSLQPRKNTNSQPLNSLFLCPLSHIAPTRKQLSLDAVAAFHPSPIALRERERERERERVMVSREHKRAAFHEKLQLLRSITHSHALNKTSIIMDASKYIEELKKKVDKLNREITCTQERVNDSTLPMVTVEALQKGFLVNISLGKSYPGLLVSILEAFEKLGLSVVQARATCTDTFHLEAVGGDIQVARMDAQMVKQAVLQAIKTSTKTAGTKIHNVTGLQQYNQAIRLQAYHISVDTGVQQPGTRRWRQIVRPIDYLAR</sequence>
<evidence type="ECO:0000256" key="6">
    <source>
        <dbReference type="SAM" id="Coils"/>
    </source>
</evidence>
<dbReference type="GO" id="GO:0046983">
    <property type="term" value="F:protein dimerization activity"/>
    <property type="evidence" value="ECO:0007669"/>
    <property type="project" value="InterPro"/>
</dbReference>
<keyword evidence="4" id="KW-0804">Transcription</keyword>
<evidence type="ECO:0000256" key="3">
    <source>
        <dbReference type="ARBA" id="ARBA00023015"/>
    </source>
</evidence>
<evidence type="ECO:0000313" key="10">
    <source>
        <dbReference type="Proteomes" id="UP001055439"/>
    </source>
</evidence>
<dbReference type="InterPro" id="IPR036638">
    <property type="entry name" value="HLH_DNA-bd_sf"/>
</dbReference>
<evidence type="ECO:0000313" key="9">
    <source>
        <dbReference type="EMBL" id="URE46949.1"/>
    </source>
</evidence>
<feature type="region of interest" description="Disordered" evidence="7">
    <location>
        <begin position="1"/>
        <end position="26"/>
    </location>
</feature>
<evidence type="ECO:0000256" key="4">
    <source>
        <dbReference type="ARBA" id="ARBA00023163"/>
    </source>
</evidence>
<dbReference type="GO" id="GO:0003700">
    <property type="term" value="F:DNA-binding transcription factor activity"/>
    <property type="evidence" value="ECO:0007669"/>
    <property type="project" value="TreeGrafter"/>
</dbReference>
<dbReference type="Pfam" id="PF22754">
    <property type="entry name" value="bHLH-TF_ACT-like_plant"/>
    <property type="match status" value="1"/>
</dbReference>
<feature type="compositionally biased region" description="Polar residues" evidence="7">
    <location>
        <begin position="17"/>
        <end position="26"/>
    </location>
</feature>
<evidence type="ECO:0000256" key="2">
    <source>
        <dbReference type="ARBA" id="ARBA00005510"/>
    </source>
</evidence>
<comment type="similarity">
    <text evidence="2">Belongs to the bHLH protein family.</text>
</comment>
<dbReference type="InterPro" id="IPR051358">
    <property type="entry name" value="TF_AMS/ICE1/BHLH6-like"/>
</dbReference>
<dbReference type="InterPro" id="IPR054502">
    <property type="entry name" value="bHLH-TF_ACT-like_plant"/>
</dbReference>
<comment type="subcellular location">
    <subcellularLocation>
        <location evidence="1">Nucleus</location>
    </subcellularLocation>
</comment>
<name>A0A9E7I7N4_9LILI</name>
<dbReference type="PANTHER" id="PTHR31945">
    <property type="entry name" value="TRANSCRIPTION FACTOR SCREAM2-RELATED"/>
    <property type="match status" value="1"/>
</dbReference>
<keyword evidence="5" id="KW-0539">Nucleus</keyword>
<dbReference type="EMBL" id="CP097511">
    <property type="protein sequence ID" value="URE46949.1"/>
    <property type="molecule type" value="Genomic_DNA"/>
</dbReference>
<keyword evidence="10" id="KW-1185">Reference proteome</keyword>
<feature type="coiled-coil region" evidence="6">
    <location>
        <begin position="108"/>
        <end position="135"/>
    </location>
</feature>
<evidence type="ECO:0000256" key="7">
    <source>
        <dbReference type="SAM" id="MobiDB-lite"/>
    </source>
</evidence>
<keyword evidence="6" id="KW-0175">Coiled coil</keyword>
<dbReference type="Gene3D" id="4.10.280.10">
    <property type="entry name" value="Helix-loop-helix DNA-binding domain"/>
    <property type="match status" value="1"/>
</dbReference>
<gene>
    <name evidence="9" type="ORF">MUK42_15020</name>
</gene>
<reference evidence="9" key="1">
    <citation type="submission" date="2022-05" db="EMBL/GenBank/DDBJ databases">
        <title>The Musa troglodytarum L. genome provides insights into the mechanism of non-climacteric behaviour and enrichment of carotenoids.</title>
        <authorList>
            <person name="Wang J."/>
        </authorList>
    </citation>
    <scope>NUCLEOTIDE SEQUENCE</scope>
    <source>
        <tissue evidence="9">Leaf</tissue>
    </source>
</reference>
<feature type="domain" description="Plant bHLH transcription factor ACT-like" evidence="8">
    <location>
        <begin position="143"/>
        <end position="220"/>
    </location>
</feature>
<protein>
    <submittedName>
        <fullName evidence="9">Basic helix-loop-helix domain containing protein</fullName>
    </submittedName>
</protein>
<dbReference type="OrthoDB" id="1917523at2759"/>
<keyword evidence="3" id="KW-0805">Transcription regulation</keyword>
<proteinExistence type="inferred from homology"/>
<dbReference type="AlphaFoldDB" id="A0A9E7I7N4"/>
<accession>A0A9E7I7N4</accession>
<dbReference type="Proteomes" id="UP001055439">
    <property type="component" value="Chromosome 9"/>
</dbReference>
<dbReference type="PANTHER" id="PTHR31945:SF5">
    <property type="entry name" value="TRANSCRIPTION FACTOR SCREAM-LIKE PROTEIN"/>
    <property type="match status" value="1"/>
</dbReference>